<evidence type="ECO:0000313" key="2">
    <source>
        <dbReference type="EMBL" id="MDR6867775.1"/>
    </source>
</evidence>
<protein>
    <recommendedName>
        <fullName evidence="4">Primosomal protein N' 3' DNA-binding domain-containing protein</fullName>
    </recommendedName>
</protein>
<evidence type="ECO:0008006" key="4">
    <source>
        <dbReference type="Google" id="ProtNLM"/>
    </source>
</evidence>
<dbReference type="RefSeq" id="WP_310020914.1">
    <property type="nucleotide sequence ID" value="NZ_JAVDUM010000010.1"/>
</dbReference>
<keyword evidence="3" id="KW-1185">Reference proteome</keyword>
<comment type="caution">
    <text evidence="2">The sequence shown here is derived from an EMBL/GenBank/DDBJ whole genome shotgun (WGS) entry which is preliminary data.</text>
</comment>
<accession>A0ABU1SDT2</accession>
<dbReference type="Proteomes" id="UP001259347">
    <property type="component" value="Unassembled WGS sequence"/>
</dbReference>
<dbReference type="EMBL" id="JAVDUM010000010">
    <property type="protein sequence ID" value="MDR6867775.1"/>
    <property type="molecule type" value="Genomic_DNA"/>
</dbReference>
<name>A0ABU1SDT2_9MICO</name>
<feature type="region of interest" description="Disordered" evidence="1">
    <location>
        <begin position="108"/>
        <end position="129"/>
    </location>
</feature>
<organism evidence="2 3">
    <name type="scientific">Microbacterium resistens</name>
    <dbReference type="NCBI Taxonomy" id="156977"/>
    <lineage>
        <taxon>Bacteria</taxon>
        <taxon>Bacillati</taxon>
        <taxon>Actinomycetota</taxon>
        <taxon>Actinomycetes</taxon>
        <taxon>Micrococcales</taxon>
        <taxon>Microbacteriaceae</taxon>
        <taxon>Microbacterium</taxon>
    </lineage>
</organism>
<evidence type="ECO:0000256" key="1">
    <source>
        <dbReference type="SAM" id="MobiDB-lite"/>
    </source>
</evidence>
<evidence type="ECO:0000313" key="3">
    <source>
        <dbReference type="Proteomes" id="UP001259347"/>
    </source>
</evidence>
<reference evidence="2 3" key="1">
    <citation type="submission" date="2023-07" db="EMBL/GenBank/DDBJ databases">
        <title>Sorghum-associated microbial communities from plants grown in Nebraska, USA.</title>
        <authorList>
            <person name="Schachtman D."/>
        </authorList>
    </citation>
    <scope>NUCLEOTIDE SEQUENCE [LARGE SCALE GENOMIC DNA]</scope>
    <source>
        <strain evidence="2 3">2980</strain>
    </source>
</reference>
<gene>
    <name evidence="2" type="ORF">J2Y69_002383</name>
</gene>
<proteinExistence type="predicted"/>
<feature type="compositionally biased region" description="Basic and acidic residues" evidence="1">
    <location>
        <begin position="119"/>
        <end position="129"/>
    </location>
</feature>
<sequence length="129" mass="13161">MMTVTLVLPFPAPLALGKVVEVEREDASHGRPVLRDVDTGVRYEVGAALMDLLPSGQARVIACTIRGEGGGSASTELVLLPFGEPVGASPGGAAVALSGAEQAAASAGAQAALWGGGDRPPREEPERFW</sequence>